<comment type="caution">
    <text evidence="7">The sequence shown here is derived from an EMBL/GenBank/DDBJ whole genome shotgun (WGS) entry which is preliminary data.</text>
</comment>
<dbReference type="InterPro" id="IPR006143">
    <property type="entry name" value="RND_pump_MFP"/>
</dbReference>
<dbReference type="Gene3D" id="2.40.420.20">
    <property type="match status" value="1"/>
</dbReference>
<evidence type="ECO:0000313" key="7">
    <source>
        <dbReference type="EMBL" id="MBU2690818.1"/>
    </source>
</evidence>
<feature type="coiled-coil region" evidence="2">
    <location>
        <begin position="114"/>
        <end position="172"/>
    </location>
</feature>
<dbReference type="PANTHER" id="PTHR30469">
    <property type="entry name" value="MULTIDRUG RESISTANCE PROTEIN MDTA"/>
    <property type="match status" value="1"/>
</dbReference>
<evidence type="ECO:0000256" key="1">
    <source>
        <dbReference type="ARBA" id="ARBA00009477"/>
    </source>
</evidence>
<protein>
    <submittedName>
        <fullName evidence="7">Efflux RND transporter periplasmic adaptor subunit</fullName>
    </submittedName>
</protein>
<comment type="similarity">
    <text evidence="1">Belongs to the membrane fusion protein (MFP) (TC 8.A.1) family.</text>
</comment>
<reference evidence="7" key="1">
    <citation type="submission" date="2021-05" db="EMBL/GenBank/DDBJ databases">
        <title>Energy efficiency and biological interactions define the core microbiome of deep oligotrophic groundwater.</title>
        <authorList>
            <person name="Mehrshad M."/>
            <person name="Lopez-Fernandez M."/>
            <person name="Bell E."/>
            <person name="Bernier-Latmani R."/>
            <person name="Bertilsson S."/>
            <person name="Dopson M."/>
        </authorList>
    </citation>
    <scope>NUCLEOTIDE SEQUENCE</scope>
    <source>
        <strain evidence="7">Modern_marine.mb.64</strain>
    </source>
</reference>
<dbReference type="Gene3D" id="1.10.287.470">
    <property type="entry name" value="Helix hairpin bin"/>
    <property type="match status" value="1"/>
</dbReference>
<feature type="domain" description="CzcB-like barrel-sandwich hybrid" evidence="5">
    <location>
        <begin position="82"/>
        <end position="208"/>
    </location>
</feature>
<dbReference type="FunFam" id="2.40.30.170:FF:000010">
    <property type="entry name" value="Efflux RND transporter periplasmic adaptor subunit"/>
    <property type="match status" value="1"/>
</dbReference>
<evidence type="ECO:0000259" key="4">
    <source>
        <dbReference type="Pfam" id="PF25954"/>
    </source>
</evidence>
<dbReference type="NCBIfam" id="TIGR01730">
    <property type="entry name" value="RND_mfp"/>
    <property type="match status" value="1"/>
</dbReference>
<dbReference type="InterPro" id="IPR058792">
    <property type="entry name" value="Beta-barrel_RND_2"/>
</dbReference>
<evidence type="ECO:0000256" key="3">
    <source>
        <dbReference type="SAM" id="MobiDB-lite"/>
    </source>
</evidence>
<dbReference type="Gene3D" id="2.40.50.100">
    <property type="match status" value="1"/>
</dbReference>
<dbReference type="GO" id="GO:0015562">
    <property type="term" value="F:efflux transmembrane transporter activity"/>
    <property type="evidence" value="ECO:0007669"/>
    <property type="project" value="TreeGrafter"/>
</dbReference>
<proteinExistence type="inferred from homology"/>
<dbReference type="InterPro" id="IPR058647">
    <property type="entry name" value="BSH_CzcB-like"/>
</dbReference>
<evidence type="ECO:0000259" key="6">
    <source>
        <dbReference type="Pfam" id="PF25989"/>
    </source>
</evidence>
<evidence type="ECO:0000256" key="2">
    <source>
        <dbReference type="SAM" id="Coils"/>
    </source>
</evidence>
<accession>A0A948WCD2</accession>
<dbReference type="Pfam" id="PF25973">
    <property type="entry name" value="BSH_CzcB"/>
    <property type="match status" value="1"/>
</dbReference>
<feature type="region of interest" description="Disordered" evidence="3">
    <location>
        <begin position="31"/>
        <end position="58"/>
    </location>
</feature>
<feature type="domain" description="CusB-like beta-barrel" evidence="4">
    <location>
        <begin position="216"/>
        <end position="286"/>
    </location>
</feature>
<organism evidence="7 8">
    <name type="scientific">Eiseniibacteriota bacterium</name>
    <dbReference type="NCBI Taxonomy" id="2212470"/>
    <lineage>
        <taxon>Bacteria</taxon>
        <taxon>Candidatus Eiseniibacteriota</taxon>
    </lineage>
</organism>
<keyword evidence="2" id="KW-0175">Coiled coil</keyword>
<dbReference type="GO" id="GO:1990281">
    <property type="term" value="C:efflux pump complex"/>
    <property type="evidence" value="ECO:0007669"/>
    <property type="project" value="TreeGrafter"/>
</dbReference>
<feature type="domain" description="YknX-like C-terminal permuted SH3-like" evidence="6">
    <location>
        <begin position="295"/>
        <end position="360"/>
    </location>
</feature>
<gene>
    <name evidence="7" type="ORF">KJ970_07795</name>
</gene>
<evidence type="ECO:0000313" key="8">
    <source>
        <dbReference type="Proteomes" id="UP000777784"/>
    </source>
</evidence>
<evidence type="ECO:0000259" key="5">
    <source>
        <dbReference type="Pfam" id="PF25973"/>
    </source>
</evidence>
<dbReference type="EMBL" id="JAHJDP010000037">
    <property type="protein sequence ID" value="MBU2690818.1"/>
    <property type="molecule type" value="Genomic_DNA"/>
</dbReference>
<feature type="compositionally biased region" description="Basic and acidic residues" evidence="3">
    <location>
        <begin position="32"/>
        <end position="43"/>
    </location>
</feature>
<dbReference type="Pfam" id="PF25989">
    <property type="entry name" value="YknX_C"/>
    <property type="match status" value="1"/>
</dbReference>
<dbReference type="Pfam" id="PF25954">
    <property type="entry name" value="Beta-barrel_RND_2"/>
    <property type="match status" value="1"/>
</dbReference>
<dbReference type="PANTHER" id="PTHR30469:SF38">
    <property type="entry name" value="HLYD FAMILY SECRETION PROTEIN"/>
    <property type="match status" value="1"/>
</dbReference>
<name>A0A948WCD2_UNCEI</name>
<dbReference type="Proteomes" id="UP000777784">
    <property type="component" value="Unassembled WGS sequence"/>
</dbReference>
<dbReference type="AlphaFoldDB" id="A0A948WCD2"/>
<sequence>MGFRGVGRDVLKLWVSIIVVVLAGHLAACGSGDEKASHGDRRGAWSGGGSEAALPVKTQPVERGEMSSYIETHARLEAERWIEVVSRVQGLARQLAAEEGDVVQAGQLLLQLEKDELQLAVEQATIDRDQTEANFKRAETLQGRELISAETLETARTAFENAEVALDQAKLQLEYSNIRSPIDGVVMERHVERGDLVHSNDVVYVVADLEPLQARIRVPEKRMMQLCAGQQARITVDPAPDRVFPATVRMINPGVDPSSGTVKVTLDVPSAGGLLKPGMFATVRIVTDLRENTLIIPKKSLVLETDDDDVFAVRDGRAQRVRIKLGYTDGDRVEVLSGLTPDDRVITVGHEGLKEGAAVRDVGIEAAADTTNLKSPSDRQPSDAETQEERRERPKRGTH</sequence>
<dbReference type="SUPFAM" id="SSF111369">
    <property type="entry name" value="HlyD-like secretion proteins"/>
    <property type="match status" value="1"/>
</dbReference>
<feature type="compositionally biased region" description="Basic and acidic residues" evidence="3">
    <location>
        <begin position="376"/>
        <end position="392"/>
    </location>
</feature>
<dbReference type="InterPro" id="IPR058637">
    <property type="entry name" value="YknX-like_C"/>
</dbReference>
<feature type="region of interest" description="Disordered" evidence="3">
    <location>
        <begin position="367"/>
        <end position="399"/>
    </location>
</feature>
<dbReference type="Gene3D" id="2.40.30.170">
    <property type="match status" value="1"/>
</dbReference>